<evidence type="ECO:0000313" key="1">
    <source>
        <dbReference type="EMBL" id="MEF2114827.1"/>
    </source>
</evidence>
<protein>
    <submittedName>
        <fullName evidence="1">Uncharacterized protein</fullName>
    </submittedName>
</protein>
<dbReference type="Proteomes" id="UP001498469">
    <property type="component" value="Unassembled WGS sequence"/>
</dbReference>
<dbReference type="EMBL" id="JAZHFS010000031">
    <property type="protein sequence ID" value="MEF2114827.1"/>
    <property type="molecule type" value="Genomic_DNA"/>
</dbReference>
<proteinExistence type="predicted"/>
<keyword evidence="2" id="KW-1185">Reference proteome</keyword>
<evidence type="ECO:0000313" key="2">
    <source>
        <dbReference type="Proteomes" id="UP001498469"/>
    </source>
</evidence>
<reference evidence="1 2" key="1">
    <citation type="submission" date="2023-11" db="EMBL/GenBank/DDBJ databases">
        <title>Draft genome sequence of a psychrophilic Clostridium strain from permafrost water brine.</title>
        <authorList>
            <person name="Shcherbakova V.A."/>
            <person name="Trubitsyn V.E."/>
            <person name="Zakharyuk A.G."/>
        </authorList>
    </citation>
    <scope>NUCLEOTIDE SEQUENCE [LARGE SCALE GENOMIC DNA]</scope>
    <source>
        <strain evidence="1 2">14F</strain>
    </source>
</reference>
<sequence>MSEYQLTETYPTELDEYFTVVWWNQRGSGLSYSSDISAKASELYHAYIGV</sequence>
<organism evidence="1 2">
    <name type="scientific">Clostridium frigoriphilum</name>
    <dbReference type="NCBI Taxonomy" id="443253"/>
    <lineage>
        <taxon>Bacteria</taxon>
        <taxon>Bacillati</taxon>
        <taxon>Bacillota</taxon>
        <taxon>Clostridia</taxon>
        <taxon>Eubacteriales</taxon>
        <taxon>Clostridiaceae</taxon>
        <taxon>Clostridium</taxon>
    </lineage>
</organism>
<name>A0ABU7UTY7_9CLOT</name>
<dbReference type="RefSeq" id="WP_253201684.1">
    <property type="nucleotide sequence ID" value="NZ_JAZHFS010000031.1"/>
</dbReference>
<comment type="caution">
    <text evidence="1">The sequence shown here is derived from an EMBL/GenBank/DDBJ whole genome shotgun (WGS) entry which is preliminary data.</text>
</comment>
<accession>A0ABU7UTY7</accession>
<gene>
    <name evidence="1" type="ORF">SJI18_21300</name>
</gene>